<comment type="catalytic activity">
    <reaction evidence="5">
        <text>a quinone + NADH + 5 H(+)(in) = a quinol + NAD(+) + 4 H(+)(out)</text>
        <dbReference type="Rhea" id="RHEA:57888"/>
        <dbReference type="ChEBI" id="CHEBI:15378"/>
        <dbReference type="ChEBI" id="CHEBI:24646"/>
        <dbReference type="ChEBI" id="CHEBI:57540"/>
        <dbReference type="ChEBI" id="CHEBI:57945"/>
        <dbReference type="ChEBI" id="CHEBI:132124"/>
    </reaction>
</comment>
<evidence type="ECO:0000256" key="4">
    <source>
        <dbReference type="ARBA" id="ARBA00023136"/>
    </source>
</evidence>
<feature type="transmembrane region" description="Helical" evidence="5">
    <location>
        <begin position="162"/>
        <end position="182"/>
    </location>
</feature>
<comment type="subunit">
    <text evidence="5">NDH-1 is composed of 14 different subunits. Subunits NuoA, H, J, K, L, M, N constitute the membrane sector of the complex.</text>
</comment>
<feature type="transmembrane region" description="Helical" evidence="5">
    <location>
        <begin position="501"/>
        <end position="525"/>
    </location>
</feature>
<feature type="transmembrane region" description="Helical" evidence="5">
    <location>
        <begin position="85"/>
        <end position="103"/>
    </location>
</feature>
<dbReference type="InterPro" id="IPR010096">
    <property type="entry name" value="NADH-Q_OxRdtase_suN/2"/>
</dbReference>
<dbReference type="NCBIfam" id="NF004441">
    <property type="entry name" value="PRK05777.1-4"/>
    <property type="match status" value="1"/>
</dbReference>
<keyword evidence="9" id="KW-0560">Oxidoreductase</keyword>
<comment type="function">
    <text evidence="5">NDH-1 shuttles electrons from NADH, via FMN and iron-sulfur (Fe-S) centers, to quinones in the respiratory chain. The immediate electron acceptor for the enzyme in this species is believed to be a menaquinone. Couples the redox reaction to proton translocation (for every two electrons transferred, four hydrogen ions are translocated across the cytoplasmic membrane), and thus conserves the redox energy in a proton gradient.</text>
</comment>
<dbReference type="GO" id="GO:0042773">
    <property type="term" value="P:ATP synthesis coupled electron transport"/>
    <property type="evidence" value="ECO:0007669"/>
    <property type="project" value="InterPro"/>
</dbReference>
<feature type="transmembrane region" description="Helical" evidence="5">
    <location>
        <begin position="462"/>
        <end position="481"/>
    </location>
</feature>
<evidence type="ECO:0000256" key="7">
    <source>
        <dbReference type="SAM" id="MobiDB-lite"/>
    </source>
</evidence>
<reference evidence="9 10" key="1">
    <citation type="submission" date="2018-10" db="EMBL/GenBank/DDBJ databases">
        <title>Isolation, diversity and antifungal activity of actinobacteria from wheat.</title>
        <authorList>
            <person name="Han C."/>
        </authorList>
    </citation>
    <scope>NUCLEOTIDE SEQUENCE [LARGE SCALE GENOMIC DNA]</scope>
    <source>
        <strain evidence="9 10">NEAU-YY56</strain>
    </source>
</reference>
<dbReference type="GO" id="GO:0012505">
    <property type="term" value="C:endomembrane system"/>
    <property type="evidence" value="ECO:0007669"/>
    <property type="project" value="UniProtKB-SubCell"/>
</dbReference>
<dbReference type="EMBL" id="RFFI01000141">
    <property type="protein sequence ID" value="RMI04653.1"/>
    <property type="molecule type" value="Genomic_DNA"/>
</dbReference>
<feature type="domain" description="NADH:quinone oxidoreductase/Mrp antiporter transmembrane" evidence="8">
    <location>
        <begin position="448"/>
        <end position="509"/>
    </location>
</feature>
<dbReference type="GO" id="GO:0050136">
    <property type="term" value="F:NADH dehydrogenase (quinone) (non-electrogenic) activity"/>
    <property type="evidence" value="ECO:0007669"/>
    <property type="project" value="UniProtKB-UniRule"/>
</dbReference>
<keyword evidence="5" id="KW-0520">NAD</keyword>
<comment type="similarity">
    <text evidence="5">Belongs to the complex I subunit 2 family.</text>
</comment>
<accession>A0A3M2IZQ0</accession>
<dbReference type="GO" id="GO:0005886">
    <property type="term" value="C:plasma membrane"/>
    <property type="evidence" value="ECO:0007669"/>
    <property type="project" value="UniProtKB-SubCell"/>
</dbReference>
<evidence type="ECO:0000256" key="6">
    <source>
        <dbReference type="RuleBase" id="RU000320"/>
    </source>
</evidence>
<evidence type="ECO:0000256" key="2">
    <source>
        <dbReference type="ARBA" id="ARBA00022692"/>
    </source>
</evidence>
<feature type="transmembrane region" description="Helical" evidence="5">
    <location>
        <begin position="567"/>
        <end position="586"/>
    </location>
</feature>
<dbReference type="GO" id="GO:0048038">
    <property type="term" value="F:quinone binding"/>
    <property type="evidence" value="ECO:0007669"/>
    <property type="project" value="UniProtKB-KW"/>
</dbReference>
<keyword evidence="5" id="KW-1278">Translocase</keyword>
<dbReference type="RefSeq" id="WP_122151043.1">
    <property type="nucleotide sequence ID" value="NZ_RFFI01000141.1"/>
</dbReference>
<comment type="subcellular location">
    <subcellularLocation>
        <location evidence="5">Cell membrane</location>
        <topology evidence="5">Multi-pass membrane protein</topology>
    </subcellularLocation>
    <subcellularLocation>
        <location evidence="1">Endomembrane system</location>
        <topology evidence="1">Multi-pass membrane protein</topology>
    </subcellularLocation>
    <subcellularLocation>
        <location evidence="6">Membrane</location>
        <topology evidence="6">Multi-pass membrane protein</topology>
    </subcellularLocation>
</comment>
<keyword evidence="3 5" id="KW-1133">Transmembrane helix</keyword>
<evidence type="ECO:0000256" key="3">
    <source>
        <dbReference type="ARBA" id="ARBA00022989"/>
    </source>
</evidence>
<dbReference type="InterPro" id="IPR001750">
    <property type="entry name" value="ND/Mrp_TM"/>
</dbReference>
<gene>
    <name evidence="5 9" type="primary">nuoN</name>
    <name evidence="9" type="ORF">EBM89_18185</name>
</gene>
<keyword evidence="5" id="KW-1003">Cell membrane</keyword>
<evidence type="ECO:0000313" key="10">
    <source>
        <dbReference type="Proteomes" id="UP000269289"/>
    </source>
</evidence>
<dbReference type="Pfam" id="PF00361">
    <property type="entry name" value="Proton_antipo_M"/>
    <property type="match status" value="2"/>
</dbReference>
<dbReference type="OrthoDB" id="9811718at2"/>
<feature type="domain" description="NADH:quinone oxidoreductase/Mrp antiporter transmembrane" evidence="8">
    <location>
        <begin position="157"/>
        <end position="383"/>
    </location>
</feature>
<comment type="caution">
    <text evidence="9">The sequence shown here is derived from an EMBL/GenBank/DDBJ whole genome shotgun (WGS) entry which is preliminary data.</text>
</comment>
<sequence>MTEFIAPDIAWAQLTPILLVLGAAVVGVLVEAFVPRRARRPVQLTITLAALAGAVVAVAALWGGVADTGGTDVLLGSVVVDGPTLVLQGTIAVLALLAVLVIADRTATGEDAFAPQGAATPGSGYEEAARAAGLQQTEVYPLVLFATGGMLIFPATGDLLTLFVALEVLSLPLYLLTGLARRRRLLSQEASMKYFLLGAFASALLLFGIALLYGFSGSLRYADIATAVRADTGMDALLLVGALLVLVGLLFKVGAVPFHSWTPDAYQGAPTPITGFMAACTKVAAFGALVRLFYVVLPDLRWDLEPMMWTVAIATMAVGTVVALVQTDVKRVLAYSSVAHAGFVLTGVVALTQSGITAVLFYLLAYGAATVGAFGIVSLVRERGAVRAAGGRVTSGAASGGVPHVEGATATSGAAVATAVEVRADADDTDGEGAEPGEPEGPVLGEATHLSQWAGLGRTNPVLAGTFVLFLLSFAGIPLTAGFTGKFAVFTAAVEGGAWPLAVVGVVASAAAAFFYVRIIVLMFFTSPQGGPQQPVTAGSPDVADESGADAGARAPRAGTVVVASQGFALVAIGACALITIALGVVPGPVLDAIASVAQLIP</sequence>
<dbReference type="PANTHER" id="PTHR22773">
    <property type="entry name" value="NADH DEHYDROGENASE"/>
    <property type="match status" value="1"/>
</dbReference>
<keyword evidence="5" id="KW-0874">Quinone</keyword>
<dbReference type="Proteomes" id="UP000269289">
    <property type="component" value="Unassembled WGS sequence"/>
</dbReference>
<feature type="transmembrane region" description="Helical" evidence="5">
    <location>
        <begin position="273"/>
        <end position="294"/>
    </location>
</feature>
<feature type="transmembrane region" description="Helical" evidence="5">
    <location>
        <begin position="236"/>
        <end position="261"/>
    </location>
</feature>
<feature type="transmembrane region" description="Helical" evidence="5">
    <location>
        <begin position="332"/>
        <end position="353"/>
    </location>
</feature>
<feature type="transmembrane region" description="Helical" evidence="5">
    <location>
        <begin position="194"/>
        <end position="216"/>
    </location>
</feature>
<dbReference type="HAMAP" id="MF_00445">
    <property type="entry name" value="NDH1_NuoN_1"/>
    <property type="match status" value="1"/>
</dbReference>
<proteinExistence type="inferred from homology"/>
<feature type="transmembrane region" description="Helical" evidence="5">
    <location>
        <begin position="46"/>
        <end position="65"/>
    </location>
</feature>
<keyword evidence="4 5" id="KW-0472">Membrane</keyword>
<feature type="transmembrane region" description="Helical" evidence="5">
    <location>
        <begin position="359"/>
        <end position="380"/>
    </location>
</feature>
<dbReference type="GO" id="GO:0008137">
    <property type="term" value="F:NADH dehydrogenase (ubiquinone) activity"/>
    <property type="evidence" value="ECO:0007669"/>
    <property type="project" value="InterPro"/>
</dbReference>
<name>A0A3M2IZQ0_9CELL</name>
<protein>
    <recommendedName>
        <fullName evidence="5">NADH-quinone oxidoreductase subunit N</fullName>
        <ecNumber evidence="5">7.1.1.-</ecNumber>
    </recommendedName>
    <alternativeName>
        <fullName evidence="5">NADH dehydrogenase I subunit N</fullName>
    </alternativeName>
    <alternativeName>
        <fullName evidence="5">NDH-1 subunit N</fullName>
    </alternativeName>
</protein>
<feature type="transmembrane region" description="Helical" evidence="5">
    <location>
        <begin position="139"/>
        <end position="156"/>
    </location>
</feature>
<feature type="transmembrane region" description="Helical" evidence="5">
    <location>
        <begin position="12"/>
        <end position="34"/>
    </location>
</feature>
<evidence type="ECO:0000256" key="1">
    <source>
        <dbReference type="ARBA" id="ARBA00004127"/>
    </source>
</evidence>
<evidence type="ECO:0000259" key="8">
    <source>
        <dbReference type="Pfam" id="PF00361"/>
    </source>
</evidence>
<organism evidence="9 10">
    <name type="scientific">Cellulomonas triticagri</name>
    <dbReference type="NCBI Taxonomy" id="2483352"/>
    <lineage>
        <taxon>Bacteria</taxon>
        <taxon>Bacillati</taxon>
        <taxon>Actinomycetota</taxon>
        <taxon>Actinomycetes</taxon>
        <taxon>Micrococcales</taxon>
        <taxon>Cellulomonadaceae</taxon>
        <taxon>Cellulomonas</taxon>
    </lineage>
</organism>
<keyword evidence="10" id="KW-1185">Reference proteome</keyword>
<dbReference type="EC" id="7.1.1.-" evidence="5"/>
<keyword evidence="5" id="KW-0813">Transport</keyword>
<feature type="region of interest" description="Disordered" evidence="7">
    <location>
        <begin position="531"/>
        <end position="551"/>
    </location>
</feature>
<evidence type="ECO:0000256" key="5">
    <source>
        <dbReference type="HAMAP-Rule" id="MF_00445"/>
    </source>
</evidence>
<feature type="transmembrane region" description="Helical" evidence="5">
    <location>
        <begin position="306"/>
        <end position="325"/>
    </location>
</feature>
<dbReference type="AlphaFoldDB" id="A0A3M2IZQ0"/>
<keyword evidence="2 5" id="KW-0812">Transmembrane</keyword>
<evidence type="ECO:0000313" key="9">
    <source>
        <dbReference type="EMBL" id="RMI04653.1"/>
    </source>
</evidence>